<protein>
    <recommendedName>
        <fullName evidence="6">Heterokaryon incompatibility domain-containing protein</fullName>
    </recommendedName>
</protein>
<dbReference type="PANTHER" id="PTHR10622">
    <property type="entry name" value="HET DOMAIN-CONTAINING PROTEIN"/>
    <property type="match status" value="1"/>
</dbReference>
<proteinExistence type="predicted"/>
<dbReference type="Pfam" id="PF06985">
    <property type="entry name" value="HET"/>
    <property type="match status" value="1"/>
</dbReference>
<feature type="compositionally biased region" description="Low complexity" evidence="1">
    <location>
        <begin position="312"/>
        <end position="351"/>
    </location>
</feature>
<dbReference type="InterPro" id="IPR058525">
    <property type="entry name" value="DUF8212"/>
</dbReference>
<evidence type="ECO:0000313" key="5">
    <source>
        <dbReference type="Proteomes" id="UP001642482"/>
    </source>
</evidence>
<sequence>MRLIDVSTLELVEHYPPNIPPYAILSHTWGPHEVTFQEFCRSKGKSKAGYRKIMNMVKVARDRGHRFIWVDTCCIDKTDSNELSEAINSMYHWYRDAAVCVAFLEDVPHNAPNKDLFKSRWFTRGWTLQELVAPRHVYFYDANWVCRGPKISFVDEIFARTNIPRRVLNGQAESGGYSLARRMSWAAGRETTRVEDTAYCLLGIFDVSMPLLYGEGRRSFRRLQEEIVKRNSDLTIFAWRSLPTGVPSIELTGAQTIKNGAQPSVTAPMPTLVEPNRVFQPGPSTPGRTSPALSRPTSPSTPSPKEKKDRSVSPSPSHKSNSSQSSLLSPPSLKKIVRSPSSSAVSVASSSTEVGPKKAERTELCLFAHSPEPFSEFASLHPFADDFENFTVTNRGLFVSGSVYLRLVLKPSHDGKMPPSSHYLLLVGSQHGNFVGIYLIKIGPNIFQRDWDAGIAVLKESDVLRMHGFLVIDWYILIDKRPVNTITPETFRQSSIHIPPRGYGNEYIILKDTAPTHLWDVQDRLFVRPKAYAWTRYDMVLVMKCAVALRNTNIEIPKTTDAIPISKRINFVVLCQYRYHQRNPQLVVFLESDYRRETEMLLVRRAPNNSLMWPDLDVTCPYLTKLPDYVMVDVGETDARTGNWRSCWYRISTVLKKEVADFEYASPELWSVYFDIKHVDDYDPEAKVDSQPRSKGEFHADFKAETMLAVNQKKPS</sequence>
<feature type="region of interest" description="Disordered" evidence="1">
    <location>
        <begin position="260"/>
        <end position="354"/>
    </location>
</feature>
<evidence type="ECO:0000259" key="2">
    <source>
        <dbReference type="Pfam" id="PF06985"/>
    </source>
</evidence>
<dbReference type="Proteomes" id="UP001642482">
    <property type="component" value="Unassembled WGS sequence"/>
</dbReference>
<feature type="domain" description="DUF8212" evidence="3">
    <location>
        <begin position="218"/>
        <end position="255"/>
    </location>
</feature>
<comment type="caution">
    <text evidence="4">The sequence shown here is derived from an EMBL/GenBank/DDBJ whole genome shotgun (WGS) entry which is preliminary data.</text>
</comment>
<dbReference type="PANTHER" id="PTHR10622:SF12">
    <property type="entry name" value="HET DOMAIN-CONTAINING PROTEIN"/>
    <property type="match status" value="1"/>
</dbReference>
<keyword evidence="5" id="KW-1185">Reference proteome</keyword>
<evidence type="ECO:0000259" key="3">
    <source>
        <dbReference type="Pfam" id="PF26640"/>
    </source>
</evidence>
<feature type="compositionally biased region" description="Low complexity" evidence="1">
    <location>
        <begin position="289"/>
        <end position="300"/>
    </location>
</feature>
<name>A0ABP0CPH7_9PEZI</name>
<gene>
    <name evidence="4" type="ORF">SEUCBS140593_008801</name>
</gene>
<organism evidence="4 5">
    <name type="scientific">Sporothrix eucalyptigena</name>
    <dbReference type="NCBI Taxonomy" id="1812306"/>
    <lineage>
        <taxon>Eukaryota</taxon>
        <taxon>Fungi</taxon>
        <taxon>Dikarya</taxon>
        <taxon>Ascomycota</taxon>
        <taxon>Pezizomycotina</taxon>
        <taxon>Sordariomycetes</taxon>
        <taxon>Sordariomycetidae</taxon>
        <taxon>Ophiostomatales</taxon>
        <taxon>Ophiostomataceae</taxon>
        <taxon>Sporothrix</taxon>
    </lineage>
</organism>
<feature type="domain" description="Heterokaryon incompatibility" evidence="2">
    <location>
        <begin position="22"/>
        <end position="106"/>
    </location>
</feature>
<evidence type="ECO:0000256" key="1">
    <source>
        <dbReference type="SAM" id="MobiDB-lite"/>
    </source>
</evidence>
<dbReference type="EMBL" id="CAWUHD010000129">
    <property type="protein sequence ID" value="CAK7234027.1"/>
    <property type="molecule type" value="Genomic_DNA"/>
</dbReference>
<evidence type="ECO:0000313" key="4">
    <source>
        <dbReference type="EMBL" id="CAK7234027.1"/>
    </source>
</evidence>
<reference evidence="4 5" key="1">
    <citation type="submission" date="2024-01" db="EMBL/GenBank/DDBJ databases">
        <authorList>
            <person name="Allen C."/>
            <person name="Tagirdzhanova G."/>
        </authorList>
    </citation>
    <scope>NUCLEOTIDE SEQUENCE [LARGE SCALE GENOMIC DNA]</scope>
</reference>
<dbReference type="InterPro" id="IPR010730">
    <property type="entry name" value="HET"/>
</dbReference>
<evidence type="ECO:0008006" key="6">
    <source>
        <dbReference type="Google" id="ProtNLM"/>
    </source>
</evidence>
<accession>A0ABP0CPH7</accession>
<dbReference type="Pfam" id="PF26640">
    <property type="entry name" value="DUF8212"/>
    <property type="match status" value="1"/>
</dbReference>